<dbReference type="PROSITE" id="PS50977">
    <property type="entry name" value="HTH_TETR_2"/>
    <property type="match status" value="1"/>
</dbReference>
<evidence type="ECO:0000256" key="2">
    <source>
        <dbReference type="PROSITE-ProRule" id="PRU00335"/>
    </source>
</evidence>
<protein>
    <submittedName>
        <fullName evidence="4">TetR/AcrR family transcriptional regulator</fullName>
    </submittedName>
</protein>
<dbReference type="RefSeq" id="WP_210039365.1">
    <property type="nucleotide sequence ID" value="NZ_JBHLVU010000005.1"/>
</dbReference>
<proteinExistence type="predicted"/>
<name>A0ABS7C889_9BACL</name>
<evidence type="ECO:0000313" key="5">
    <source>
        <dbReference type="Proteomes" id="UP001519887"/>
    </source>
</evidence>
<dbReference type="Pfam" id="PF00440">
    <property type="entry name" value="TetR_N"/>
    <property type="match status" value="1"/>
</dbReference>
<dbReference type="Proteomes" id="UP001519887">
    <property type="component" value="Unassembled WGS sequence"/>
</dbReference>
<dbReference type="EMBL" id="JAHZIK010000742">
    <property type="protein sequence ID" value="MBW7457071.1"/>
    <property type="molecule type" value="Genomic_DNA"/>
</dbReference>
<dbReference type="InterPro" id="IPR009057">
    <property type="entry name" value="Homeodomain-like_sf"/>
</dbReference>
<dbReference type="SUPFAM" id="SSF46689">
    <property type="entry name" value="Homeodomain-like"/>
    <property type="match status" value="1"/>
</dbReference>
<dbReference type="InterPro" id="IPR023772">
    <property type="entry name" value="DNA-bd_HTH_TetR-type_CS"/>
</dbReference>
<evidence type="ECO:0000256" key="1">
    <source>
        <dbReference type="ARBA" id="ARBA00023125"/>
    </source>
</evidence>
<dbReference type="PANTHER" id="PTHR30055">
    <property type="entry name" value="HTH-TYPE TRANSCRIPTIONAL REGULATOR RUTR"/>
    <property type="match status" value="1"/>
</dbReference>
<dbReference type="PANTHER" id="PTHR30055:SF146">
    <property type="entry name" value="HTH-TYPE TRANSCRIPTIONAL DUAL REGULATOR CECR"/>
    <property type="match status" value="1"/>
</dbReference>
<evidence type="ECO:0000259" key="3">
    <source>
        <dbReference type="PROSITE" id="PS50977"/>
    </source>
</evidence>
<dbReference type="PRINTS" id="PR00455">
    <property type="entry name" value="HTHTETR"/>
</dbReference>
<sequence length="212" mass="23461">MTNNMETKILREGSARKRADILAAARNLFLTEGFDRSSVDAVSAQAKVSKRTVYDYFGDKRTLLLAVIDEVGQSLINSIQHAIDHSLTDVKDLEQALIAFCEQIVASTFGSSDYAALIRLVTMEAAHLPESTYDWLDSAPEIAIAERLAEFGRRGQLEIPDPLLAARHFAALTFLLVFNNMGPSRKTEATAVKRTIDEGVRAFLRAYAPRIT</sequence>
<organism evidence="4 5">
    <name type="scientific">Paenibacillus sepulcri</name>
    <dbReference type="NCBI Taxonomy" id="359917"/>
    <lineage>
        <taxon>Bacteria</taxon>
        <taxon>Bacillati</taxon>
        <taxon>Bacillota</taxon>
        <taxon>Bacilli</taxon>
        <taxon>Bacillales</taxon>
        <taxon>Paenibacillaceae</taxon>
        <taxon>Paenibacillus</taxon>
    </lineage>
</organism>
<gene>
    <name evidence="4" type="ORF">K0U00_23830</name>
</gene>
<dbReference type="PROSITE" id="PS01081">
    <property type="entry name" value="HTH_TETR_1"/>
    <property type="match status" value="1"/>
</dbReference>
<feature type="domain" description="HTH tetR-type" evidence="3">
    <location>
        <begin position="15"/>
        <end position="75"/>
    </location>
</feature>
<dbReference type="Pfam" id="PF14246">
    <property type="entry name" value="TetR_C_7"/>
    <property type="match status" value="1"/>
</dbReference>
<dbReference type="Gene3D" id="1.10.357.10">
    <property type="entry name" value="Tetracycline Repressor, domain 2"/>
    <property type="match status" value="1"/>
</dbReference>
<comment type="caution">
    <text evidence="4">The sequence shown here is derived from an EMBL/GenBank/DDBJ whole genome shotgun (WGS) entry which is preliminary data.</text>
</comment>
<keyword evidence="5" id="KW-1185">Reference proteome</keyword>
<feature type="DNA-binding region" description="H-T-H motif" evidence="2">
    <location>
        <begin position="38"/>
        <end position="57"/>
    </location>
</feature>
<dbReference type="InterPro" id="IPR039536">
    <property type="entry name" value="TetR_C_Proteobacteria"/>
</dbReference>
<dbReference type="InterPro" id="IPR001647">
    <property type="entry name" value="HTH_TetR"/>
</dbReference>
<keyword evidence="1 2" id="KW-0238">DNA-binding</keyword>
<evidence type="ECO:0000313" key="4">
    <source>
        <dbReference type="EMBL" id="MBW7457071.1"/>
    </source>
</evidence>
<dbReference type="InterPro" id="IPR050109">
    <property type="entry name" value="HTH-type_TetR-like_transc_reg"/>
</dbReference>
<accession>A0ABS7C889</accession>
<reference evidence="4 5" key="1">
    <citation type="submission" date="2021-07" db="EMBL/GenBank/DDBJ databases">
        <title>Paenibacillus radiodurans sp. nov., isolated from the southeastern edge of Tengger Desert.</title>
        <authorList>
            <person name="Zhang G."/>
        </authorList>
    </citation>
    <scope>NUCLEOTIDE SEQUENCE [LARGE SCALE GENOMIC DNA]</scope>
    <source>
        <strain evidence="4 5">CCM 7311</strain>
    </source>
</reference>